<organism evidence="1">
    <name type="scientific">Arundo donax</name>
    <name type="common">Giant reed</name>
    <name type="synonym">Donax arundinaceus</name>
    <dbReference type="NCBI Taxonomy" id="35708"/>
    <lineage>
        <taxon>Eukaryota</taxon>
        <taxon>Viridiplantae</taxon>
        <taxon>Streptophyta</taxon>
        <taxon>Embryophyta</taxon>
        <taxon>Tracheophyta</taxon>
        <taxon>Spermatophyta</taxon>
        <taxon>Magnoliopsida</taxon>
        <taxon>Liliopsida</taxon>
        <taxon>Poales</taxon>
        <taxon>Poaceae</taxon>
        <taxon>PACMAD clade</taxon>
        <taxon>Arundinoideae</taxon>
        <taxon>Arundineae</taxon>
        <taxon>Arundo</taxon>
    </lineage>
</organism>
<accession>A0A0A8XNF1</accession>
<reference evidence="1" key="1">
    <citation type="submission" date="2014-09" db="EMBL/GenBank/DDBJ databases">
        <authorList>
            <person name="Magalhaes I.L.F."/>
            <person name="Oliveira U."/>
            <person name="Santos F.R."/>
            <person name="Vidigal T.H.D.A."/>
            <person name="Brescovit A.D."/>
            <person name="Santos A.J."/>
        </authorList>
    </citation>
    <scope>NUCLEOTIDE SEQUENCE</scope>
    <source>
        <tissue evidence="1">Shoot tissue taken approximately 20 cm above the soil surface</tissue>
    </source>
</reference>
<sequence length="32" mass="3284">MGSARSRIVAAWVRGCSSHVAILVNTSGSGRP</sequence>
<reference evidence="1" key="2">
    <citation type="journal article" date="2015" name="Data Brief">
        <title>Shoot transcriptome of the giant reed, Arundo donax.</title>
        <authorList>
            <person name="Barrero R.A."/>
            <person name="Guerrero F.D."/>
            <person name="Moolhuijzen P."/>
            <person name="Goolsby J.A."/>
            <person name="Tidwell J."/>
            <person name="Bellgard S.E."/>
            <person name="Bellgard M.I."/>
        </authorList>
    </citation>
    <scope>NUCLEOTIDE SEQUENCE</scope>
    <source>
        <tissue evidence="1">Shoot tissue taken approximately 20 cm above the soil surface</tissue>
    </source>
</reference>
<proteinExistence type="predicted"/>
<dbReference type="EMBL" id="GBRH01283069">
    <property type="protein sequence ID" value="JAD14826.1"/>
    <property type="molecule type" value="Transcribed_RNA"/>
</dbReference>
<name>A0A0A8XNF1_ARUDO</name>
<protein>
    <submittedName>
        <fullName evidence="1">Uncharacterized protein</fullName>
    </submittedName>
</protein>
<evidence type="ECO:0000313" key="1">
    <source>
        <dbReference type="EMBL" id="JAD14826.1"/>
    </source>
</evidence>
<dbReference type="AlphaFoldDB" id="A0A0A8XNF1"/>